<sequence length="77" mass="8253">MAAVRFSALLQGLAADAGKAGRYLGQTMRLMVGVPDYEAYVAHARAAHPDQPVMSYEAFFADRQAARYGGKGRIGCC</sequence>
<dbReference type="RefSeq" id="WP_332292894.1">
    <property type="nucleotide sequence ID" value="NZ_JAZIBG010000054.1"/>
</dbReference>
<dbReference type="PANTHER" id="PTHR38453:SF1">
    <property type="entry name" value="CYTOPLASMIC PROTEIN"/>
    <property type="match status" value="1"/>
</dbReference>
<name>A0AAW9QM30_9BURK</name>
<proteinExistence type="predicted"/>
<dbReference type="PANTHER" id="PTHR38453">
    <property type="entry name" value="CYTOPLASMIC PROTEIN-RELATED"/>
    <property type="match status" value="1"/>
</dbReference>
<organism evidence="1 2">
    <name type="scientific">Aquincola agrisoli</name>
    <dbReference type="NCBI Taxonomy" id="3119538"/>
    <lineage>
        <taxon>Bacteria</taxon>
        <taxon>Pseudomonadati</taxon>
        <taxon>Pseudomonadota</taxon>
        <taxon>Betaproteobacteria</taxon>
        <taxon>Burkholderiales</taxon>
        <taxon>Sphaerotilaceae</taxon>
        <taxon>Aquincola</taxon>
    </lineage>
</organism>
<evidence type="ECO:0000313" key="1">
    <source>
        <dbReference type="EMBL" id="MEF7617193.1"/>
    </source>
</evidence>
<gene>
    <name evidence="1" type="ORF">V4F39_24985</name>
</gene>
<keyword evidence="2" id="KW-1185">Reference proteome</keyword>
<reference evidence="1 2" key="1">
    <citation type="submission" date="2024-02" db="EMBL/GenBank/DDBJ databases">
        <title>Genome sequence of Aquincola sp. MAHUQ-54.</title>
        <authorList>
            <person name="Huq M.A."/>
        </authorList>
    </citation>
    <scope>NUCLEOTIDE SEQUENCE [LARGE SCALE GENOMIC DNA]</scope>
    <source>
        <strain evidence="1 2">MAHUQ-54</strain>
    </source>
</reference>
<comment type="caution">
    <text evidence="1">The sequence shown here is derived from an EMBL/GenBank/DDBJ whole genome shotgun (WGS) entry which is preliminary data.</text>
</comment>
<dbReference type="Proteomes" id="UP001336250">
    <property type="component" value="Unassembled WGS sequence"/>
</dbReference>
<accession>A0AAW9QM30</accession>
<dbReference type="EMBL" id="JAZIBG010000054">
    <property type="protein sequence ID" value="MEF7617193.1"/>
    <property type="molecule type" value="Genomic_DNA"/>
</dbReference>
<dbReference type="InterPro" id="IPR007423">
    <property type="entry name" value="Sel_put"/>
</dbReference>
<protein>
    <submittedName>
        <fullName evidence="1">YbdD/YjiX family protein</fullName>
    </submittedName>
</protein>
<dbReference type="AlphaFoldDB" id="A0AAW9QM30"/>
<dbReference type="Pfam" id="PF04328">
    <property type="entry name" value="Sel_put"/>
    <property type="match status" value="1"/>
</dbReference>
<evidence type="ECO:0000313" key="2">
    <source>
        <dbReference type="Proteomes" id="UP001336250"/>
    </source>
</evidence>